<proteinExistence type="inferred from homology"/>
<organism evidence="3 4">
    <name type="scientific">Antricoccus suffuscus</name>
    <dbReference type="NCBI Taxonomy" id="1629062"/>
    <lineage>
        <taxon>Bacteria</taxon>
        <taxon>Bacillati</taxon>
        <taxon>Actinomycetota</taxon>
        <taxon>Actinomycetes</taxon>
        <taxon>Geodermatophilales</taxon>
        <taxon>Antricoccaceae</taxon>
        <taxon>Antricoccus</taxon>
    </lineage>
</organism>
<dbReference type="AlphaFoldDB" id="A0A2T0Z350"/>
<dbReference type="EMBL" id="PVUE01000029">
    <property type="protein sequence ID" value="PRZ30771.1"/>
    <property type="molecule type" value="Genomic_DNA"/>
</dbReference>
<dbReference type="SFLD" id="SFLDS00003">
    <property type="entry name" value="Haloacid_Dehalogenase"/>
    <property type="match status" value="1"/>
</dbReference>
<gene>
    <name evidence="3" type="ORF">CLV47_12913</name>
</gene>
<keyword evidence="4" id="KW-1185">Reference proteome</keyword>
<protein>
    <submittedName>
        <fullName evidence="3">2-haloacid dehalogenase</fullName>
    </submittedName>
</protein>
<dbReference type="InterPro" id="IPR023214">
    <property type="entry name" value="HAD_sf"/>
</dbReference>
<dbReference type="Proteomes" id="UP000237752">
    <property type="component" value="Unassembled WGS sequence"/>
</dbReference>
<dbReference type="Pfam" id="PF00702">
    <property type="entry name" value="Hydrolase"/>
    <property type="match status" value="1"/>
</dbReference>
<evidence type="ECO:0000256" key="1">
    <source>
        <dbReference type="ARBA" id="ARBA00008106"/>
    </source>
</evidence>
<dbReference type="SUPFAM" id="SSF56784">
    <property type="entry name" value="HAD-like"/>
    <property type="match status" value="1"/>
</dbReference>
<dbReference type="PANTHER" id="PTHR43316">
    <property type="entry name" value="HYDROLASE, HALOACID DELAHOGENASE-RELATED"/>
    <property type="match status" value="1"/>
</dbReference>
<reference evidence="3 4" key="1">
    <citation type="submission" date="2018-03" db="EMBL/GenBank/DDBJ databases">
        <title>Genomic Encyclopedia of Archaeal and Bacterial Type Strains, Phase II (KMG-II): from individual species to whole genera.</title>
        <authorList>
            <person name="Goeker M."/>
        </authorList>
    </citation>
    <scope>NUCLEOTIDE SEQUENCE [LARGE SCALE GENOMIC DNA]</scope>
    <source>
        <strain evidence="3 4">DSM 100065</strain>
    </source>
</reference>
<dbReference type="NCBIfam" id="TIGR01428">
    <property type="entry name" value="HAD_type_II"/>
    <property type="match status" value="1"/>
</dbReference>
<dbReference type="Gene3D" id="3.40.50.1000">
    <property type="entry name" value="HAD superfamily/HAD-like"/>
    <property type="match status" value="1"/>
</dbReference>
<comment type="caution">
    <text evidence="3">The sequence shown here is derived from an EMBL/GenBank/DDBJ whole genome shotgun (WGS) entry which is preliminary data.</text>
</comment>
<accession>A0A2T0Z350</accession>
<dbReference type="InterPro" id="IPR036412">
    <property type="entry name" value="HAD-like_sf"/>
</dbReference>
<name>A0A2T0Z350_9ACTN</name>
<dbReference type="RefSeq" id="WP_106351059.1">
    <property type="nucleotide sequence ID" value="NZ_PVUE01000029.1"/>
</dbReference>
<sequence length="242" mass="27193">MPQELPHVLAFDVFGTVVDWHSSIARESSELAPGIDGAKFARAWRRGYIPAMQRAQAETGDAPWKNLDVLHREILDSILPDFGLDDMSETDRDHLTHAWHRLDPWPDSVAALRRLRKLFVITPLSNGNISLLTHMAKNAGLPWDCVLSAEVFGHYKPAPQTYLGVAKVFNLEPQQVMLVAAHHIDLDAAQDCGLQTAYIERPFENGTDRTKDVSPSARHPLHMKDLGALADYFDQLKREDSQ</sequence>
<keyword evidence="2" id="KW-0378">Hydrolase</keyword>
<dbReference type="InterPro" id="IPR051540">
    <property type="entry name" value="S-2-haloacid_dehalogenase"/>
</dbReference>
<dbReference type="InterPro" id="IPR006328">
    <property type="entry name" value="2-HAD"/>
</dbReference>
<evidence type="ECO:0000256" key="2">
    <source>
        <dbReference type="ARBA" id="ARBA00022801"/>
    </source>
</evidence>
<comment type="similarity">
    <text evidence="1">Belongs to the HAD-like hydrolase superfamily. S-2-haloalkanoic acid dehalogenase family.</text>
</comment>
<dbReference type="GO" id="GO:0019120">
    <property type="term" value="F:hydrolase activity, acting on acid halide bonds, in C-halide compounds"/>
    <property type="evidence" value="ECO:0007669"/>
    <property type="project" value="InterPro"/>
</dbReference>
<dbReference type="NCBIfam" id="TIGR01493">
    <property type="entry name" value="HAD-SF-IA-v2"/>
    <property type="match status" value="1"/>
</dbReference>
<dbReference type="InterPro" id="IPR023198">
    <property type="entry name" value="PGP-like_dom2"/>
</dbReference>
<dbReference type="PANTHER" id="PTHR43316:SF3">
    <property type="entry name" value="HALOACID DEHALOGENASE, TYPE II (AFU_ORTHOLOGUE AFUA_2G07750)-RELATED"/>
    <property type="match status" value="1"/>
</dbReference>
<dbReference type="Gene3D" id="1.10.150.240">
    <property type="entry name" value="Putative phosphatase, domain 2"/>
    <property type="match status" value="1"/>
</dbReference>
<dbReference type="PRINTS" id="PR00413">
    <property type="entry name" value="HADHALOGNASE"/>
</dbReference>
<evidence type="ECO:0000313" key="4">
    <source>
        <dbReference type="Proteomes" id="UP000237752"/>
    </source>
</evidence>
<dbReference type="CDD" id="cd02588">
    <property type="entry name" value="HAD_L2-DEX"/>
    <property type="match status" value="1"/>
</dbReference>
<dbReference type="InterPro" id="IPR006439">
    <property type="entry name" value="HAD-SF_hydro_IA"/>
</dbReference>
<dbReference type="SFLD" id="SFLDG01129">
    <property type="entry name" value="C1.5:_HAD__Beta-PGM__Phosphata"/>
    <property type="match status" value="1"/>
</dbReference>
<dbReference type="OrthoDB" id="3774052at2"/>
<evidence type="ECO:0000313" key="3">
    <source>
        <dbReference type="EMBL" id="PRZ30771.1"/>
    </source>
</evidence>